<protein>
    <submittedName>
        <fullName evidence="3">Uncharacterized protein</fullName>
    </submittedName>
</protein>
<dbReference type="PANTHER" id="PTHR43298:SF2">
    <property type="entry name" value="FMN_FAD EXPORTER YEEO-RELATED"/>
    <property type="match status" value="1"/>
</dbReference>
<keyword evidence="2" id="KW-1133">Transmembrane helix</keyword>
<sequence length="139" mass="14776">MLTRHAVGEKRFQDAKRYGYAGLMVGGMIPSAVLLLFAAAPEQFISLFINPDTVGDDRIIERAKLFLFISTLGLIPDAIRNIFSGTLRGYNDTAFASLSALFSVIGEGMLTSVSLGFGSSLDALGVLLGRTVAFTVGPV</sequence>
<evidence type="ECO:0000256" key="1">
    <source>
        <dbReference type="ARBA" id="ARBA00022448"/>
    </source>
</evidence>
<dbReference type="GO" id="GO:0042910">
    <property type="term" value="F:xenobiotic transmembrane transporter activity"/>
    <property type="evidence" value="ECO:0007669"/>
    <property type="project" value="InterPro"/>
</dbReference>
<organism evidence="3 4">
    <name type="scientific">Candidatus Glomeribacter gigasporarum BEG34</name>
    <dbReference type="NCBI Taxonomy" id="1070319"/>
    <lineage>
        <taxon>Bacteria</taxon>
        <taxon>Pseudomonadati</taxon>
        <taxon>Pseudomonadota</taxon>
        <taxon>Betaproteobacteria</taxon>
        <taxon>Burkholderiales</taxon>
        <taxon>Burkholderiaceae</taxon>
        <taxon>Candidatus Glomeribacter</taxon>
    </lineage>
</organism>
<keyword evidence="1" id="KW-0813">Transport</keyword>
<dbReference type="InterPro" id="IPR050222">
    <property type="entry name" value="MATE_MdtK"/>
</dbReference>
<dbReference type="GO" id="GO:0015297">
    <property type="term" value="F:antiporter activity"/>
    <property type="evidence" value="ECO:0007669"/>
    <property type="project" value="InterPro"/>
</dbReference>
<accession>G2J7S8</accession>
<comment type="caution">
    <text evidence="3">The sequence shown here is derived from an EMBL/GenBank/DDBJ whole genome shotgun (WGS) entry which is preliminary data.</text>
</comment>
<dbReference type="EMBL" id="CAFB01000034">
    <property type="protein sequence ID" value="CCD28823.1"/>
    <property type="molecule type" value="Genomic_DNA"/>
</dbReference>
<dbReference type="GO" id="GO:0005886">
    <property type="term" value="C:plasma membrane"/>
    <property type="evidence" value="ECO:0007669"/>
    <property type="project" value="TreeGrafter"/>
</dbReference>
<proteinExistence type="predicted"/>
<dbReference type="eggNOG" id="COG0534">
    <property type="taxonomic scope" value="Bacteria"/>
</dbReference>
<evidence type="ECO:0000256" key="2">
    <source>
        <dbReference type="SAM" id="Phobius"/>
    </source>
</evidence>
<dbReference type="Pfam" id="PF01554">
    <property type="entry name" value="MatE"/>
    <property type="match status" value="1"/>
</dbReference>
<dbReference type="AlphaFoldDB" id="G2J7S8"/>
<name>G2J7S8_9BURK</name>
<dbReference type="PANTHER" id="PTHR43298">
    <property type="entry name" value="MULTIDRUG RESISTANCE PROTEIN NORM-RELATED"/>
    <property type="match status" value="1"/>
</dbReference>
<evidence type="ECO:0000313" key="3">
    <source>
        <dbReference type="EMBL" id="CCD28823.1"/>
    </source>
</evidence>
<evidence type="ECO:0000313" key="4">
    <source>
        <dbReference type="Proteomes" id="UP000054051"/>
    </source>
</evidence>
<keyword evidence="2" id="KW-0812">Transmembrane</keyword>
<dbReference type="STRING" id="1070319.CAGGBEG34_180135"/>
<dbReference type="Proteomes" id="UP000054051">
    <property type="component" value="Unassembled WGS sequence"/>
</dbReference>
<dbReference type="InterPro" id="IPR002528">
    <property type="entry name" value="MATE_fam"/>
</dbReference>
<gene>
    <name evidence="3" type="ORF">CAGGBEG34_180135</name>
</gene>
<keyword evidence="2" id="KW-0472">Membrane</keyword>
<reference evidence="3 4" key="1">
    <citation type="submission" date="2011-08" db="EMBL/GenBank/DDBJ databases">
        <title>The genome of the obligate endobacterium of an arbuscular mycorrhizal fungus reveals an interphylum network of nutritional interactions.</title>
        <authorList>
            <person name="Ghignone S."/>
            <person name="Salvioli A."/>
            <person name="Anca I."/>
            <person name="Lumini E."/>
            <person name="Ortu G."/>
            <person name="Petiti L."/>
            <person name="Cruveiller S."/>
            <person name="Bianciotto V."/>
            <person name="Piffanelli P."/>
            <person name="Lanfranco L."/>
            <person name="Bonfante P."/>
        </authorList>
    </citation>
    <scope>NUCLEOTIDE SEQUENCE [LARGE SCALE GENOMIC DNA]</scope>
    <source>
        <strain evidence="3 4">BEG34</strain>
    </source>
</reference>
<keyword evidence="4" id="KW-1185">Reference proteome</keyword>
<feature type="transmembrane region" description="Helical" evidence="2">
    <location>
        <begin position="20"/>
        <end position="40"/>
    </location>
</feature>